<evidence type="ECO:0000313" key="2">
    <source>
        <dbReference type="EMBL" id="QJA49134.1"/>
    </source>
</evidence>
<protein>
    <submittedName>
        <fullName evidence="2">Uncharacterized protein</fullName>
    </submittedName>
</protein>
<proteinExistence type="predicted"/>
<dbReference type="EMBL" id="MT144119">
    <property type="protein sequence ID" value="QJA49134.1"/>
    <property type="molecule type" value="Genomic_DNA"/>
</dbReference>
<feature type="compositionally biased region" description="Basic and acidic residues" evidence="1">
    <location>
        <begin position="317"/>
        <end position="340"/>
    </location>
</feature>
<dbReference type="AlphaFoldDB" id="A0A6H1ZNJ4"/>
<evidence type="ECO:0000256" key="1">
    <source>
        <dbReference type="SAM" id="MobiDB-lite"/>
    </source>
</evidence>
<name>A0A6H1ZNJ4_9ZZZZ</name>
<organism evidence="2">
    <name type="scientific">viral metagenome</name>
    <dbReference type="NCBI Taxonomy" id="1070528"/>
    <lineage>
        <taxon>unclassified sequences</taxon>
        <taxon>metagenomes</taxon>
        <taxon>organismal metagenomes</taxon>
    </lineage>
</organism>
<accession>A0A6H1ZNJ4</accession>
<feature type="region of interest" description="Disordered" evidence="1">
    <location>
        <begin position="283"/>
        <end position="340"/>
    </location>
</feature>
<feature type="compositionally biased region" description="Basic and acidic residues" evidence="1">
    <location>
        <begin position="286"/>
        <end position="296"/>
    </location>
</feature>
<sequence length="340" mass="38137">MLQTIEELNKVEGPVVMINGVDSPNLLSVDSTEPVPITVDEIVNPGDETVVGVIVTPPVVPAVPADKVEKKEDVAPVVVKKEESLVKKTEEEPIKPKGEEVPLVKGAEKRIGEITKKWRTTERERDFERTKRLEAEAEVKKLSAKIPAEDRPKKEDFDDEEEYFEALTDWKIETKLKVSRDEVATTVKDEDERKAIDQVYSELDTVLERGRGKYKDFNDLVLADDLVLPSEMTELALLSGKPDDVLYYLASHPDESAEIAMLPPAKAAIRIGRIEAMLEVPVPLENKPEDKPDDKVVPPVKKQTNAPEPITPVRTDGVTEKDPSKMSAKEYRAWRESNKE</sequence>
<gene>
    <name evidence="2" type="ORF">TM448A01234_0011</name>
</gene>
<reference evidence="2" key="1">
    <citation type="submission" date="2020-03" db="EMBL/GenBank/DDBJ databases">
        <title>The deep terrestrial virosphere.</title>
        <authorList>
            <person name="Holmfeldt K."/>
            <person name="Nilsson E."/>
            <person name="Simone D."/>
            <person name="Lopez-Fernandez M."/>
            <person name="Wu X."/>
            <person name="de Brujin I."/>
            <person name="Lundin D."/>
            <person name="Andersson A."/>
            <person name="Bertilsson S."/>
            <person name="Dopson M."/>
        </authorList>
    </citation>
    <scope>NUCLEOTIDE SEQUENCE</scope>
    <source>
        <strain evidence="2">TM448A01234</strain>
    </source>
</reference>